<evidence type="ECO:0000256" key="1">
    <source>
        <dbReference type="SAM" id="Phobius"/>
    </source>
</evidence>
<keyword evidence="1" id="KW-0472">Membrane</keyword>
<evidence type="ECO:0000313" key="2">
    <source>
        <dbReference type="EMBL" id="MBD8017387.1"/>
    </source>
</evidence>
<keyword evidence="3" id="KW-1185">Reference proteome</keyword>
<dbReference type="Proteomes" id="UP000626242">
    <property type="component" value="Unassembled WGS sequence"/>
</dbReference>
<evidence type="ECO:0008006" key="4">
    <source>
        <dbReference type="Google" id="ProtNLM"/>
    </source>
</evidence>
<keyword evidence="1" id="KW-1133">Transmembrane helix</keyword>
<dbReference type="RefSeq" id="WP_251832591.1">
    <property type="nucleotide sequence ID" value="NZ_JACSPS010000001.1"/>
</dbReference>
<keyword evidence="1" id="KW-0812">Transmembrane</keyword>
<proteinExistence type="predicted"/>
<comment type="caution">
    <text evidence="2">The sequence shown here is derived from an EMBL/GenBank/DDBJ whole genome shotgun (WGS) entry which is preliminary data.</text>
</comment>
<name>A0ABR8WJZ4_9FLAO</name>
<sequence>MENSALIQYLIVALLVGFAVWYLIRILRKTFSPGKFKNGKPGCDSDCGCG</sequence>
<organism evidence="2 3">
    <name type="scientific">Kaistella pullorum</name>
    <dbReference type="NCBI Taxonomy" id="2763074"/>
    <lineage>
        <taxon>Bacteria</taxon>
        <taxon>Pseudomonadati</taxon>
        <taxon>Bacteroidota</taxon>
        <taxon>Flavobacteriia</taxon>
        <taxon>Flavobacteriales</taxon>
        <taxon>Weeksellaceae</taxon>
        <taxon>Chryseobacterium group</taxon>
        <taxon>Kaistella</taxon>
    </lineage>
</organism>
<gene>
    <name evidence="2" type="ORF">H9628_02780</name>
</gene>
<protein>
    <recommendedName>
        <fullName evidence="4">FeoB-associated Cys-rich membrane protein</fullName>
    </recommendedName>
</protein>
<evidence type="ECO:0000313" key="3">
    <source>
        <dbReference type="Proteomes" id="UP000626242"/>
    </source>
</evidence>
<feature type="transmembrane region" description="Helical" evidence="1">
    <location>
        <begin position="6"/>
        <end position="27"/>
    </location>
</feature>
<accession>A0ABR8WJZ4</accession>
<dbReference type="EMBL" id="JACSPS010000001">
    <property type="protein sequence ID" value="MBD8017387.1"/>
    <property type="molecule type" value="Genomic_DNA"/>
</dbReference>
<reference evidence="2 3" key="1">
    <citation type="submission" date="2020-08" db="EMBL/GenBank/DDBJ databases">
        <title>A Genomic Blueprint of the Chicken Gut Microbiome.</title>
        <authorList>
            <person name="Gilroy R."/>
            <person name="Ravi A."/>
            <person name="Getino M."/>
            <person name="Pursley I."/>
            <person name="Horton D.L."/>
            <person name="Alikhan N.-F."/>
            <person name="Baker D."/>
            <person name="Gharbi K."/>
            <person name="Hall N."/>
            <person name="Watson M."/>
            <person name="Adriaenssens E.M."/>
            <person name="Foster-Nyarko E."/>
            <person name="Jarju S."/>
            <person name="Secka A."/>
            <person name="Antonio M."/>
            <person name="Oren A."/>
            <person name="Chaudhuri R."/>
            <person name="La Ragione R.M."/>
            <person name="Hildebrand F."/>
            <person name="Pallen M.J."/>
        </authorList>
    </citation>
    <scope>NUCLEOTIDE SEQUENCE [LARGE SCALE GENOMIC DNA]</scope>
    <source>
        <strain evidence="2 3">Sa1CVA4</strain>
    </source>
</reference>